<keyword evidence="3" id="KW-1185">Reference proteome</keyword>
<organism evidence="2 3">
    <name type="scientific">Hoeflea olei</name>
    <dbReference type="NCBI Taxonomy" id="1480615"/>
    <lineage>
        <taxon>Bacteria</taxon>
        <taxon>Pseudomonadati</taxon>
        <taxon>Pseudomonadota</taxon>
        <taxon>Alphaproteobacteria</taxon>
        <taxon>Hyphomicrobiales</taxon>
        <taxon>Rhizobiaceae</taxon>
        <taxon>Hoeflea</taxon>
    </lineage>
</organism>
<evidence type="ECO:0000313" key="2">
    <source>
        <dbReference type="EMBL" id="OCW55773.1"/>
    </source>
</evidence>
<dbReference type="STRING" id="1480615.AWJ14_14920"/>
<comment type="caution">
    <text evidence="2">The sequence shown here is derived from an EMBL/GenBank/DDBJ whole genome shotgun (WGS) entry which is preliminary data.</text>
</comment>
<feature type="domain" description="Bacteriophage phiJL001 Gp84 C-terminal" evidence="1">
    <location>
        <begin position="195"/>
        <end position="277"/>
    </location>
</feature>
<dbReference type="OrthoDB" id="1633386at2"/>
<proteinExistence type="predicted"/>
<protein>
    <submittedName>
        <fullName evidence="2">Beta tubulin</fullName>
    </submittedName>
</protein>
<reference evidence="2 3" key="1">
    <citation type="submission" date="2015-12" db="EMBL/GenBank/DDBJ databases">
        <authorList>
            <person name="Shamseldin A."/>
            <person name="Moawad H."/>
            <person name="Abd El-Rahim W.M."/>
            <person name="Sadowsky M.J."/>
        </authorList>
    </citation>
    <scope>NUCLEOTIDE SEQUENCE [LARGE SCALE GENOMIC DNA]</scope>
    <source>
        <strain evidence="2 3">JC234</strain>
    </source>
</reference>
<dbReference type="EMBL" id="LQZT01000049">
    <property type="protein sequence ID" value="OCW55773.1"/>
    <property type="molecule type" value="Genomic_DNA"/>
</dbReference>
<evidence type="ECO:0000313" key="3">
    <source>
        <dbReference type="Proteomes" id="UP000094795"/>
    </source>
</evidence>
<accession>A0A1C1YQI2</accession>
<dbReference type="Proteomes" id="UP000094795">
    <property type="component" value="Unassembled WGS sequence"/>
</dbReference>
<dbReference type="NCBIfam" id="TIGR02218">
    <property type="entry name" value="phg_TIGR02218"/>
    <property type="match status" value="1"/>
</dbReference>
<dbReference type="Pfam" id="PF09356">
    <property type="entry name" value="Phage_BR0599"/>
    <property type="match status" value="1"/>
</dbReference>
<dbReference type="AlphaFoldDB" id="A0A1C1YQI2"/>
<dbReference type="Pfam" id="PF09931">
    <property type="entry name" value="Phage_phiJL001_Gp84_N"/>
    <property type="match status" value="1"/>
</dbReference>
<dbReference type="RefSeq" id="WP_066183894.1">
    <property type="nucleotide sequence ID" value="NZ_LQZT01000049.1"/>
</dbReference>
<dbReference type="InterPro" id="IPR011928">
    <property type="entry name" value="Phage_phiJL001_Gp84"/>
</dbReference>
<gene>
    <name evidence="2" type="ORF">AWJ14_14920</name>
</gene>
<name>A0A1C1YQI2_9HYPH</name>
<sequence length="296" mass="31614">MRQFPDGLTAHLDQTATTVCHAWRLTRTDGVVMGFTEHDRDLEFAGTLFSAATGFRASEVQSGLGLEADAADVAGAFSDAAISADDLALGRYDGARVEAFLVNWQNPNDHARLWIRELGEVRMAGPAFAVELRSLAARLDRPQGRLYGRRCDAGLGDARCGKNIAAPPFRLEGALAAVSGDTALTVSGLGDRPSGWFSNGRLRFLTGLLSGLTVDISAHRSEAGVARLELWTPLARLPSAGDAVAVTAGCDKGFETCRTRFHNSLNFQGFPYLPGSDFAYGYADADTVHDGRPVVP</sequence>
<dbReference type="InterPro" id="IPR018964">
    <property type="entry name" value="Phage_phiJL001_Gp84_C"/>
</dbReference>
<evidence type="ECO:0000259" key="1">
    <source>
        <dbReference type="Pfam" id="PF09356"/>
    </source>
</evidence>